<dbReference type="EMBL" id="JBBMER010000004">
    <property type="protein sequence ID" value="MEQ2379483.1"/>
    <property type="molecule type" value="Genomic_DNA"/>
</dbReference>
<organism evidence="3 4">
    <name type="scientific">[Lactobacillus] rogosae</name>
    <dbReference type="NCBI Taxonomy" id="706562"/>
    <lineage>
        <taxon>Bacteria</taxon>
        <taxon>Bacillati</taxon>
        <taxon>Bacillota</taxon>
        <taxon>Clostridia</taxon>
        <taxon>Lachnospirales</taxon>
        <taxon>Lachnospiraceae</taxon>
        <taxon>Lachnospira</taxon>
    </lineage>
</organism>
<dbReference type="Gene3D" id="3.90.70.10">
    <property type="entry name" value="Cysteine proteinases"/>
    <property type="match status" value="1"/>
</dbReference>
<evidence type="ECO:0000259" key="2">
    <source>
        <dbReference type="Pfam" id="PF13529"/>
    </source>
</evidence>
<protein>
    <submittedName>
        <fullName evidence="3">C39 family peptidase</fullName>
    </submittedName>
</protein>
<evidence type="ECO:0000313" key="3">
    <source>
        <dbReference type="EMBL" id="MEQ2379483.1"/>
    </source>
</evidence>
<keyword evidence="1" id="KW-0812">Transmembrane</keyword>
<feature type="domain" description="Peptidase C39-like" evidence="2">
    <location>
        <begin position="98"/>
        <end position="261"/>
    </location>
</feature>
<keyword evidence="1" id="KW-1133">Transmembrane helix</keyword>
<dbReference type="PANTHER" id="PTHR37806">
    <property type="entry name" value="LMO0724 PROTEIN"/>
    <property type="match status" value="1"/>
</dbReference>
<reference evidence="3 4" key="1">
    <citation type="submission" date="2024-03" db="EMBL/GenBank/DDBJ databases">
        <title>Human intestinal bacterial collection.</title>
        <authorList>
            <person name="Pauvert C."/>
            <person name="Hitch T.C.A."/>
            <person name="Clavel T."/>
        </authorList>
    </citation>
    <scope>NUCLEOTIDE SEQUENCE [LARGE SCALE GENOMIC DNA]</scope>
    <source>
        <strain evidence="3 4">CLA-AA-H255</strain>
    </source>
</reference>
<dbReference type="RefSeq" id="WP_349153483.1">
    <property type="nucleotide sequence ID" value="NZ_JBBMER010000004.1"/>
</dbReference>
<keyword evidence="4" id="KW-1185">Reference proteome</keyword>
<dbReference type="InterPro" id="IPR039564">
    <property type="entry name" value="Peptidase_C39-like"/>
</dbReference>
<evidence type="ECO:0000313" key="4">
    <source>
        <dbReference type="Proteomes" id="UP001442364"/>
    </source>
</evidence>
<gene>
    <name evidence="3" type="ORF">WMO14_06285</name>
</gene>
<proteinExistence type="predicted"/>
<comment type="caution">
    <text evidence="3">The sequence shown here is derived from an EMBL/GenBank/DDBJ whole genome shotgun (WGS) entry which is preliminary data.</text>
</comment>
<sequence length="288" mass="32693">MAGNNKAAKNKKNKKNNKKRKNILTTFILLISITALCLVIGIYYRDNHKQKEDDNTVVLNVDSTLETLSVDPERIKSAILEHTTRAAENYEYPNSFSLDIPFVSQYPELPTGCEITSLTEVLNYLGYGIDKETLARNYLDMRDTVTQGCFVEYFWGSPWKTTGSGCFAPAIANAANSFLKSQNSSYSAYIMSYSPVEDLFTELSLGHPVIVWTSYNYNDPEVKYNDVTLDDGTVFTWPRNEHCAALSGYDIDRGVVTLADPTYGIVERSMEEFVTYYQKYYYQAVVVR</sequence>
<evidence type="ECO:0000256" key="1">
    <source>
        <dbReference type="SAM" id="Phobius"/>
    </source>
</evidence>
<feature type="transmembrane region" description="Helical" evidence="1">
    <location>
        <begin position="21"/>
        <end position="44"/>
    </location>
</feature>
<dbReference type="Proteomes" id="UP001442364">
    <property type="component" value="Unassembled WGS sequence"/>
</dbReference>
<accession>A0ABV1BUQ8</accession>
<name>A0ABV1BUQ8_9FIRM</name>
<dbReference type="Pfam" id="PF13529">
    <property type="entry name" value="Peptidase_C39_2"/>
    <property type="match status" value="1"/>
</dbReference>
<dbReference type="PANTHER" id="PTHR37806:SF1">
    <property type="entry name" value="PEPTIDASE C39-LIKE DOMAIN-CONTAINING PROTEIN"/>
    <property type="match status" value="1"/>
</dbReference>
<keyword evidence="1" id="KW-0472">Membrane</keyword>